<dbReference type="Proteomes" id="UP001595872">
    <property type="component" value="Unassembled WGS sequence"/>
</dbReference>
<dbReference type="InterPro" id="IPR036390">
    <property type="entry name" value="WH_DNA-bd_sf"/>
</dbReference>
<evidence type="ECO:0000313" key="5">
    <source>
        <dbReference type="EMBL" id="MFC4912815.1"/>
    </source>
</evidence>
<accession>A0ABV9U8D1</accession>
<gene>
    <name evidence="5" type="ORF">ACFPCY_36330</name>
</gene>
<dbReference type="SMART" id="SM00347">
    <property type="entry name" value="HTH_MARR"/>
    <property type="match status" value="1"/>
</dbReference>
<evidence type="ECO:0000259" key="4">
    <source>
        <dbReference type="SMART" id="SM00347"/>
    </source>
</evidence>
<dbReference type="InterPro" id="IPR023187">
    <property type="entry name" value="Tscrpt_reg_MarR-type_CS"/>
</dbReference>
<evidence type="ECO:0000313" key="6">
    <source>
        <dbReference type="Proteomes" id="UP001595872"/>
    </source>
</evidence>
<keyword evidence="3" id="KW-0804">Transcription</keyword>
<keyword evidence="1" id="KW-0805">Transcription regulation</keyword>
<dbReference type="InterPro" id="IPR036388">
    <property type="entry name" value="WH-like_DNA-bd_sf"/>
</dbReference>
<keyword evidence="6" id="KW-1185">Reference proteome</keyword>
<dbReference type="PROSITE" id="PS01117">
    <property type="entry name" value="HTH_MARR_1"/>
    <property type="match status" value="1"/>
</dbReference>
<dbReference type="PANTHER" id="PTHR33164:SF99">
    <property type="entry name" value="MARR FAMILY REGULATORY PROTEIN"/>
    <property type="match status" value="1"/>
</dbReference>
<name>A0ABV9U8D1_9ACTN</name>
<organism evidence="5 6">
    <name type="scientific">Actinomadura gamaensis</name>
    <dbReference type="NCBI Taxonomy" id="1763541"/>
    <lineage>
        <taxon>Bacteria</taxon>
        <taxon>Bacillati</taxon>
        <taxon>Actinomycetota</taxon>
        <taxon>Actinomycetes</taxon>
        <taxon>Streptosporangiales</taxon>
        <taxon>Thermomonosporaceae</taxon>
        <taxon>Actinomadura</taxon>
    </lineage>
</organism>
<dbReference type="Pfam" id="PF12802">
    <property type="entry name" value="MarR_2"/>
    <property type="match status" value="1"/>
</dbReference>
<dbReference type="Gene3D" id="1.10.10.10">
    <property type="entry name" value="Winged helix-like DNA-binding domain superfamily/Winged helix DNA-binding domain"/>
    <property type="match status" value="1"/>
</dbReference>
<sequence>MRRGERKRTDPDLGILTTRLFFGIQRELFATLAEQGYGDLRAQHGAVLAHLDEDGTRATDLAHRSGQHKQVIGKLVDELEALGYVERRPDPSDRRAKLVVPTGRGLAQMRDSDAVLAAIEARHAEAVGRDAYAGFKRTLRAVAEAGTATR</sequence>
<evidence type="ECO:0000256" key="3">
    <source>
        <dbReference type="ARBA" id="ARBA00023163"/>
    </source>
</evidence>
<dbReference type="InterPro" id="IPR039422">
    <property type="entry name" value="MarR/SlyA-like"/>
</dbReference>
<comment type="caution">
    <text evidence="5">The sequence shown here is derived from an EMBL/GenBank/DDBJ whole genome shotgun (WGS) entry which is preliminary data.</text>
</comment>
<dbReference type="SUPFAM" id="SSF46785">
    <property type="entry name" value="Winged helix' DNA-binding domain"/>
    <property type="match status" value="1"/>
</dbReference>
<dbReference type="RefSeq" id="WP_378263162.1">
    <property type="nucleotide sequence ID" value="NZ_JBHSIT010000013.1"/>
</dbReference>
<dbReference type="EMBL" id="JBHSIT010000013">
    <property type="protein sequence ID" value="MFC4912815.1"/>
    <property type="molecule type" value="Genomic_DNA"/>
</dbReference>
<reference evidence="6" key="1">
    <citation type="journal article" date="2019" name="Int. J. Syst. Evol. Microbiol.">
        <title>The Global Catalogue of Microorganisms (GCM) 10K type strain sequencing project: providing services to taxonomists for standard genome sequencing and annotation.</title>
        <authorList>
            <consortium name="The Broad Institute Genomics Platform"/>
            <consortium name="The Broad Institute Genome Sequencing Center for Infectious Disease"/>
            <person name="Wu L."/>
            <person name="Ma J."/>
        </authorList>
    </citation>
    <scope>NUCLEOTIDE SEQUENCE [LARGE SCALE GENOMIC DNA]</scope>
    <source>
        <strain evidence="6">KLKA75</strain>
    </source>
</reference>
<evidence type="ECO:0000256" key="1">
    <source>
        <dbReference type="ARBA" id="ARBA00023015"/>
    </source>
</evidence>
<dbReference type="PANTHER" id="PTHR33164">
    <property type="entry name" value="TRANSCRIPTIONAL REGULATOR, MARR FAMILY"/>
    <property type="match status" value="1"/>
</dbReference>
<evidence type="ECO:0000256" key="2">
    <source>
        <dbReference type="ARBA" id="ARBA00023125"/>
    </source>
</evidence>
<protein>
    <submittedName>
        <fullName evidence="5">MarR family winged helix-turn-helix transcriptional regulator</fullName>
    </submittedName>
</protein>
<proteinExistence type="predicted"/>
<dbReference type="InterPro" id="IPR000835">
    <property type="entry name" value="HTH_MarR-typ"/>
</dbReference>
<keyword evidence="2" id="KW-0238">DNA-binding</keyword>
<feature type="domain" description="HTH marR-type" evidence="4">
    <location>
        <begin position="33"/>
        <end position="132"/>
    </location>
</feature>